<keyword evidence="4" id="KW-1185">Reference proteome</keyword>
<dbReference type="SUPFAM" id="SSF51261">
    <property type="entry name" value="Duplicated hybrid motif"/>
    <property type="match status" value="1"/>
</dbReference>
<feature type="region of interest" description="Disordered" evidence="1">
    <location>
        <begin position="40"/>
        <end position="61"/>
    </location>
</feature>
<dbReference type="CDD" id="cd12797">
    <property type="entry name" value="M23_peptidase"/>
    <property type="match status" value="1"/>
</dbReference>
<dbReference type="PANTHER" id="PTHR21666">
    <property type="entry name" value="PEPTIDASE-RELATED"/>
    <property type="match status" value="1"/>
</dbReference>
<dbReference type="Pfam" id="PF01551">
    <property type="entry name" value="Peptidase_M23"/>
    <property type="match status" value="1"/>
</dbReference>
<dbReference type="InParanoid" id="A0A2K3E6D8"/>
<dbReference type="Gene3D" id="2.70.70.10">
    <property type="entry name" value="Glucose Permease (Domain IIA)"/>
    <property type="match status" value="1"/>
</dbReference>
<dbReference type="EMBL" id="CM008962">
    <property type="protein sequence ID" value="PNW88352.1"/>
    <property type="molecule type" value="Genomic_DNA"/>
</dbReference>
<dbReference type="InterPro" id="IPR016047">
    <property type="entry name" value="M23ase_b-sheet_dom"/>
</dbReference>
<proteinExistence type="predicted"/>
<dbReference type="GeneID" id="66052050"/>
<feature type="compositionally biased region" description="Basic and acidic residues" evidence="1">
    <location>
        <begin position="48"/>
        <end position="61"/>
    </location>
</feature>
<dbReference type="InterPro" id="IPR050570">
    <property type="entry name" value="Cell_wall_metabolism_enzyme"/>
</dbReference>
<dbReference type="ExpressionAtlas" id="A0A2K3E6D8">
    <property type="expression patterns" value="baseline and differential"/>
</dbReference>
<feature type="region of interest" description="Disordered" evidence="1">
    <location>
        <begin position="403"/>
        <end position="443"/>
    </location>
</feature>
<gene>
    <name evidence="3" type="ORF">CHLRE_01g025750v5</name>
</gene>
<dbReference type="KEGG" id="cre:CHLRE_01g025750v5"/>
<dbReference type="InterPro" id="IPR011055">
    <property type="entry name" value="Dup_hybrid_motif"/>
</dbReference>
<sequence length="443" mass="49380">MSSAQRFPSNLFWPLCGQYYTVNMTADNCPSDRWNLTTDVPSDTFTPRQKESQGNRIDFHRGVDMPAPIGSGVFAIETGYLYRIENSTSNGGYDGIAVYVKHNRATGRSCRSAQGIWFSVYMHLNATKWNAFCANETHCQQTVTNATILKGERIASSGAGFSEFPHLHFEIRDAPVWDNCSSNWQADAINPFRVLPYNRSASLHSTNITVTSVTNYGINFNDTQVSVNFWTTRFDWNKIEVVMRNSSGQVIGTYQQPLDSGYGQYNQKPNWYDIEIWNRQWTHKNSQVAPWSSFGIPAGCSASNNCTGANACPYCFMHTCTYDANTHNEKPCSDSNSTLCFNGVRLYPYIFNNRTTHLGYDVVFNLTKPSDQRVATVTASLYVAGSTTAFATTTWTAPALLTGLRAPAPSPSSSRGGKPGRGPKPKRGPKPQRSPKPRRHKPQ</sequence>
<reference evidence="3 4" key="1">
    <citation type="journal article" date="2007" name="Science">
        <title>The Chlamydomonas genome reveals the evolution of key animal and plant functions.</title>
        <authorList>
            <person name="Merchant S.S."/>
            <person name="Prochnik S.E."/>
            <person name="Vallon O."/>
            <person name="Harris E.H."/>
            <person name="Karpowicz S.J."/>
            <person name="Witman G.B."/>
            <person name="Terry A."/>
            <person name="Salamov A."/>
            <person name="Fritz-Laylin L.K."/>
            <person name="Marechal-Drouard L."/>
            <person name="Marshall W.F."/>
            <person name="Qu L.H."/>
            <person name="Nelson D.R."/>
            <person name="Sanderfoot A.A."/>
            <person name="Spalding M.H."/>
            <person name="Kapitonov V.V."/>
            <person name="Ren Q."/>
            <person name="Ferris P."/>
            <person name="Lindquist E."/>
            <person name="Shapiro H."/>
            <person name="Lucas S.M."/>
            <person name="Grimwood J."/>
            <person name="Schmutz J."/>
            <person name="Cardol P."/>
            <person name="Cerutti H."/>
            <person name="Chanfreau G."/>
            <person name="Chen C.L."/>
            <person name="Cognat V."/>
            <person name="Croft M.T."/>
            <person name="Dent R."/>
            <person name="Dutcher S."/>
            <person name="Fernandez E."/>
            <person name="Fukuzawa H."/>
            <person name="Gonzalez-Ballester D."/>
            <person name="Gonzalez-Halphen D."/>
            <person name="Hallmann A."/>
            <person name="Hanikenne M."/>
            <person name="Hippler M."/>
            <person name="Inwood W."/>
            <person name="Jabbari K."/>
            <person name="Kalanon M."/>
            <person name="Kuras R."/>
            <person name="Lefebvre P.A."/>
            <person name="Lemaire S.D."/>
            <person name="Lobanov A.V."/>
            <person name="Lohr M."/>
            <person name="Manuell A."/>
            <person name="Meier I."/>
            <person name="Mets L."/>
            <person name="Mittag M."/>
            <person name="Mittelmeier T."/>
            <person name="Moroney J.V."/>
            <person name="Moseley J."/>
            <person name="Napoli C."/>
            <person name="Nedelcu A.M."/>
            <person name="Niyogi K."/>
            <person name="Novoselov S.V."/>
            <person name="Paulsen I.T."/>
            <person name="Pazour G."/>
            <person name="Purton S."/>
            <person name="Ral J.P."/>
            <person name="Riano-Pachon D.M."/>
            <person name="Riekhof W."/>
            <person name="Rymarquis L."/>
            <person name="Schroda M."/>
            <person name="Stern D."/>
            <person name="Umen J."/>
            <person name="Willows R."/>
            <person name="Wilson N."/>
            <person name="Zimmer S.L."/>
            <person name="Allmer J."/>
            <person name="Balk J."/>
            <person name="Bisova K."/>
            <person name="Chen C.J."/>
            <person name="Elias M."/>
            <person name="Gendler K."/>
            <person name="Hauser C."/>
            <person name="Lamb M.R."/>
            <person name="Ledford H."/>
            <person name="Long J.C."/>
            <person name="Minagawa J."/>
            <person name="Page M.D."/>
            <person name="Pan J."/>
            <person name="Pootakham W."/>
            <person name="Roje S."/>
            <person name="Rose A."/>
            <person name="Stahlberg E."/>
            <person name="Terauchi A.M."/>
            <person name="Yang P."/>
            <person name="Ball S."/>
            <person name="Bowler C."/>
            <person name="Dieckmann C.L."/>
            <person name="Gladyshev V.N."/>
            <person name="Green P."/>
            <person name="Jorgensen R."/>
            <person name="Mayfield S."/>
            <person name="Mueller-Roeber B."/>
            <person name="Rajamani S."/>
            <person name="Sayre R.T."/>
            <person name="Brokstein P."/>
            <person name="Dubchak I."/>
            <person name="Goodstein D."/>
            <person name="Hornick L."/>
            <person name="Huang Y.W."/>
            <person name="Jhaveri J."/>
            <person name="Luo Y."/>
            <person name="Martinez D."/>
            <person name="Ngau W.C."/>
            <person name="Otillar B."/>
            <person name="Poliakov A."/>
            <person name="Porter A."/>
            <person name="Szajkowski L."/>
            <person name="Werner G."/>
            <person name="Zhou K."/>
            <person name="Grigoriev I.V."/>
            <person name="Rokhsar D.S."/>
            <person name="Grossman A.R."/>
        </authorList>
    </citation>
    <scope>NUCLEOTIDE SEQUENCE [LARGE SCALE GENOMIC DNA]</scope>
    <source>
        <strain evidence="4">CC-503</strain>
    </source>
</reference>
<dbReference type="PANTHER" id="PTHR21666:SF270">
    <property type="entry name" value="MUREIN HYDROLASE ACTIVATOR ENVC"/>
    <property type="match status" value="1"/>
</dbReference>
<name>A0A2K3E6D8_CHLRE</name>
<dbReference type="PaxDb" id="3055-EDP09738"/>
<dbReference type="OrthoDB" id="538692at2759"/>
<dbReference type="AlphaFoldDB" id="A0A2K3E6D8"/>
<feature type="compositionally biased region" description="Basic residues" evidence="1">
    <location>
        <begin position="421"/>
        <end position="443"/>
    </location>
</feature>
<evidence type="ECO:0000259" key="2">
    <source>
        <dbReference type="Pfam" id="PF01551"/>
    </source>
</evidence>
<feature type="domain" description="M23ase beta-sheet core" evidence="2">
    <location>
        <begin position="59"/>
        <end position="173"/>
    </location>
</feature>
<evidence type="ECO:0000256" key="1">
    <source>
        <dbReference type="SAM" id="MobiDB-lite"/>
    </source>
</evidence>
<evidence type="ECO:0000313" key="4">
    <source>
        <dbReference type="Proteomes" id="UP000006906"/>
    </source>
</evidence>
<dbReference type="Proteomes" id="UP000006906">
    <property type="component" value="Chromosome 1"/>
</dbReference>
<accession>A0A2K3E6D8</accession>
<dbReference type="GO" id="GO:0004222">
    <property type="term" value="F:metalloendopeptidase activity"/>
    <property type="evidence" value="ECO:0000318"/>
    <property type="project" value="GO_Central"/>
</dbReference>
<dbReference type="RefSeq" id="XP_042928464.1">
    <property type="nucleotide sequence ID" value="XM_043058550.1"/>
</dbReference>
<protein>
    <recommendedName>
        <fullName evidence="2">M23ase beta-sheet core domain-containing protein</fullName>
    </recommendedName>
</protein>
<dbReference type="Gramene" id="PNW88352">
    <property type="protein sequence ID" value="PNW88352"/>
    <property type="gene ID" value="CHLRE_01g025750v5"/>
</dbReference>
<organism evidence="3 4">
    <name type="scientific">Chlamydomonas reinhardtii</name>
    <name type="common">Chlamydomonas smithii</name>
    <dbReference type="NCBI Taxonomy" id="3055"/>
    <lineage>
        <taxon>Eukaryota</taxon>
        <taxon>Viridiplantae</taxon>
        <taxon>Chlorophyta</taxon>
        <taxon>core chlorophytes</taxon>
        <taxon>Chlorophyceae</taxon>
        <taxon>CS clade</taxon>
        <taxon>Chlamydomonadales</taxon>
        <taxon>Chlamydomonadaceae</taxon>
        <taxon>Chlamydomonas</taxon>
    </lineage>
</organism>
<feature type="compositionally biased region" description="Low complexity" evidence="1">
    <location>
        <begin position="403"/>
        <end position="416"/>
    </location>
</feature>
<evidence type="ECO:0000313" key="3">
    <source>
        <dbReference type="EMBL" id="PNW88352.1"/>
    </source>
</evidence>